<reference evidence="2 3" key="1">
    <citation type="submission" date="2019-07" db="EMBL/GenBank/DDBJ databases">
        <title>Whole genome shotgun sequence of Frigoribacterium faeni NBRC 103066.</title>
        <authorList>
            <person name="Hosoyama A."/>
            <person name="Uohara A."/>
            <person name="Ohji S."/>
            <person name="Ichikawa N."/>
        </authorList>
    </citation>
    <scope>NUCLEOTIDE SEQUENCE [LARGE SCALE GENOMIC DNA]</scope>
    <source>
        <strain evidence="2 3">NBRC 103066</strain>
    </source>
</reference>
<feature type="compositionally biased region" description="Low complexity" evidence="1">
    <location>
        <begin position="1"/>
        <end position="12"/>
    </location>
</feature>
<evidence type="ECO:0000313" key="3">
    <source>
        <dbReference type="Proteomes" id="UP000321154"/>
    </source>
</evidence>
<feature type="region of interest" description="Disordered" evidence="1">
    <location>
        <begin position="1"/>
        <end position="32"/>
    </location>
</feature>
<accession>A0ABQ0USU3</accession>
<dbReference type="Gene3D" id="3.20.20.100">
    <property type="entry name" value="NADP-dependent oxidoreductase domain"/>
    <property type="match status" value="1"/>
</dbReference>
<dbReference type="SUPFAM" id="SSF51430">
    <property type="entry name" value="NAD(P)-linked oxidoreductase"/>
    <property type="match status" value="1"/>
</dbReference>
<name>A0ABQ0USU3_9MICO</name>
<proteinExistence type="predicted"/>
<gene>
    <name evidence="2" type="ORF">FFA01_28310</name>
</gene>
<dbReference type="EMBL" id="BJUV01000041">
    <property type="protein sequence ID" value="GEK84522.1"/>
    <property type="molecule type" value="Genomic_DNA"/>
</dbReference>
<organism evidence="2 3">
    <name type="scientific">Frigoribacterium faeni</name>
    <dbReference type="NCBI Taxonomy" id="145483"/>
    <lineage>
        <taxon>Bacteria</taxon>
        <taxon>Bacillati</taxon>
        <taxon>Actinomycetota</taxon>
        <taxon>Actinomycetes</taxon>
        <taxon>Micrococcales</taxon>
        <taxon>Microbacteriaceae</taxon>
        <taxon>Frigoribacterium</taxon>
    </lineage>
</organism>
<sequence length="75" mass="7920">MRATSFSRSPASRARREAGTVPIPGTTKPSRVEENAAAVDVVLTTRDLERIAAAFPHGVAVGTRNTEAGMARDRG</sequence>
<evidence type="ECO:0000256" key="1">
    <source>
        <dbReference type="SAM" id="MobiDB-lite"/>
    </source>
</evidence>
<dbReference type="Proteomes" id="UP000321154">
    <property type="component" value="Unassembled WGS sequence"/>
</dbReference>
<comment type="caution">
    <text evidence="2">The sequence shown here is derived from an EMBL/GenBank/DDBJ whole genome shotgun (WGS) entry which is preliminary data.</text>
</comment>
<dbReference type="InterPro" id="IPR036812">
    <property type="entry name" value="NAD(P)_OxRdtase_dom_sf"/>
</dbReference>
<keyword evidence="3" id="KW-1185">Reference proteome</keyword>
<protein>
    <submittedName>
        <fullName evidence="2">Uncharacterized protein</fullName>
    </submittedName>
</protein>
<evidence type="ECO:0000313" key="2">
    <source>
        <dbReference type="EMBL" id="GEK84522.1"/>
    </source>
</evidence>